<feature type="domain" description="Phage shock protein PspC N-terminal" evidence="3">
    <location>
        <begin position="21"/>
        <end position="71"/>
    </location>
</feature>
<dbReference type="Proteomes" id="UP000323856">
    <property type="component" value="Unassembled WGS sequence"/>
</dbReference>
<feature type="transmembrane region" description="Helical" evidence="2">
    <location>
        <begin position="43"/>
        <end position="69"/>
    </location>
</feature>
<feature type="transmembrane region" description="Helical" evidence="2">
    <location>
        <begin position="331"/>
        <end position="351"/>
    </location>
</feature>
<feature type="compositionally biased region" description="Low complexity" evidence="1">
    <location>
        <begin position="311"/>
        <end position="322"/>
    </location>
</feature>
<dbReference type="Pfam" id="PF04024">
    <property type="entry name" value="PspC"/>
    <property type="match status" value="1"/>
</dbReference>
<keyword evidence="2" id="KW-0812">Transmembrane</keyword>
<gene>
    <name evidence="4" type="ORF">FQ154_06195</name>
</gene>
<sequence>MNDASRENGFFRWVRELGLHRGEDNWVGGVASGVGQRWGISTILVRGIIVALCFVAGLGLFLYGIAWALMPGQDQKIHLQEAIAGRWASGMTGALVFSIVGAVGSPAIFGGHNSGFFGWWDGGLWTLLIIAGVCWLIFSRRGHENPDARHYIPQDNDPFGPPAATPTEGFESPHNRAPRQDGAASDATVPFTTNRTSHEGQVSSAMVLPGQDPLRPGAPQSLIGPLTAQDAAKYQAGKDTPTMPLDSLGKSNGTPQEEQTMDSSTPKAADPAAPASPSTPRDTAGTTREAHSSPASGNGPPTPPIRPVPPAGAGSAPQAPRPARTKAIPGYAAMIVLGLAVLAFAMITGLSQLGMLTLPVNPVSVGFAVVLIVIALGLIGAALNKRTGGALVGFGIVALIFSLLWGGGSFRDSGPISSFRGITTTENGETTNVFHSGELDLRSYSSITSDTTVEIDNVFSSMKLIVPDNIPVVIDSQSAFGSQKINGATAQIRNGSTVLNADTGGPELRLKMDGAFSSIEINVEKAEVAP</sequence>
<proteinExistence type="predicted"/>
<feature type="transmembrane region" description="Helical" evidence="2">
    <location>
        <begin position="117"/>
        <end position="138"/>
    </location>
</feature>
<feature type="compositionally biased region" description="Pro residues" evidence="1">
    <location>
        <begin position="300"/>
        <end position="310"/>
    </location>
</feature>
<evidence type="ECO:0000256" key="1">
    <source>
        <dbReference type="SAM" id="MobiDB-lite"/>
    </source>
</evidence>
<feature type="compositionally biased region" description="Polar residues" evidence="1">
    <location>
        <begin position="249"/>
        <end position="258"/>
    </location>
</feature>
<name>A0A5B0EGP4_9MICC</name>
<organism evidence="4 5">
    <name type="scientific">Paeniglutamicibacter gangotriensis</name>
    <dbReference type="NCBI Taxonomy" id="254787"/>
    <lineage>
        <taxon>Bacteria</taxon>
        <taxon>Bacillati</taxon>
        <taxon>Actinomycetota</taxon>
        <taxon>Actinomycetes</taxon>
        <taxon>Micrococcales</taxon>
        <taxon>Micrococcaceae</taxon>
        <taxon>Paeniglutamicibacter</taxon>
    </lineage>
</organism>
<dbReference type="InterPro" id="IPR007168">
    <property type="entry name" value="Phageshock_PspC_N"/>
</dbReference>
<evidence type="ECO:0000313" key="5">
    <source>
        <dbReference type="Proteomes" id="UP000323856"/>
    </source>
</evidence>
<feature type="region of interest" description="Disordered" evidence="1">
    <location>
        <begin position="237"/>
        <end position="323"/>
    </location>
</feature>
<feature type="transmembrane region" description="Helical" evidence="2">
    <location>
        <begin position="90"/>
        <end position="111"/>
    </location>
</feature>
<evidence type="ECO:0000256" key="2">
    <source>
        <dbReference type="SAM" id="Phobius"/>
    </source>
</evidence>
<dbReference type="AlphaFoldDB" id="A0A5B0EGP4"/>
<feature type="transmembrane region" description="Helical" evidence="2">
    <location>
        <begin position="363"/>
        <end position="383"/>
    </location>
</feature>
<feature type="compositionally biased region" description="Polar residues" evidence="1">
    <location>
        <begin position="190"/>
        <end position="204"/>
    </location>
</feature>
<dbReference type="OrthoDB" id="7359894at2"/>
<evidence type="ECO:0000259" key="3">
    <source>
        <dbReference type="Pfam" id="PF04024"/>
    </source>
</evidence>
<evidence type="ECO:0000313" key="4">
    <source>
        <dbReference type="EMBL" id="KAA0977848.1"/>
    </source>
</evidence>
<reference evidence="4 5" key="1">
    <citation type="submission" date="2019-07" db="EMBL/GenBank/DDBJ databases">
        <title>Analysis of the biochemical properties, biological activity and biotechnological potential of siderophores and biosurfactants produced by Antarctic psychrotolerant bacteria.</title>
        <authorList>
            <person name="Styczynski M."/>
            <person name="Krucon T."/>
            <person name="Decewicz P."/>
            <person name="Dziewit L."/>
        </authorList>
    </citation>
    <scope>NUCLEOTIDE SEQUENCE [LARGE SCALE GENOMIC DNA]</scope>
    <source>
        <strain evidence="4 5">ANT_H27</strain>
    </source>
</reference>
<comment type="caution">
    <text evidence="4">The sequence shown here is derived from an EMBL/GenBank/DDBJ whole genome shotgun (WGS) entry which is preliminary data.</text>
</comment>
<accession>A0A5B0EGP4</accession>
<dbReference type="RefSeq" id="WP_149619053.1">
    <property type="nucleotide sequence ID" value="NZ_VOBL01000005.1"/>
</dbReference>
<protein>
    <submittedName>
        <fullName evidence="4">PspC domain-containing protein</fullName>
    </submittedName>
</protein>
<keyword evidence="2" id="KW-0472">Membrane</keyword>
<keyword evidence="2" id="KW-1133">Transmembrane helix</keyword>
<feature type="transmembrane region" description="Helical" evidence="2">
    <location>
        <begin position="390"/>
        <end position="408"/>
    </location>
</feature>
<dbReference type="EMBL" id="VOBL01000005">
    <property type="protein sequence ID" value="KAA0977848.1"/>
    <property type="molecule type" value="Genomic_DNA"/>
</dbReference>
<feature type="region of interest" description="Disordered" evidence="1">
    <location>
        <begin position="149"/>
        <end position="223"/>
    </location>
</feature>
<feature type="compositionally biased region" description="Low complexity" evidence="1">
    <location>
        <begin position="262"/>
        <end position="284"/>
    </location>
</feature>